<keyword evidence="5" id="KW-1185">Reference proteome</keyword>
<dbReference type="InterPro" id="IPR050316">
    <property type="entry name" value="Tyrosinase/Hemocyanin"/>
</dbReference>
<dbReference type="Pfam" id="PF00264">
    <property type="entry name" value="Tyrosinase"/>
    <property type="match status" value="1"/>
</dbReference>
<dbReference type="PRINTS" id="PR00092">
    <property type="entry name" value="TYROSINASE"/>
</dbReference>
<dbReference type="Proteomes" id="UP001163828">
    <property type="component" value="Unassembled WGS sequence"/>
</dbReference>
<keyword evidence="2" id="KW-0186">Copper</keyword>
<evidence type="ECO:0000313" key="5">
    <source>
        <dbReference type="Proteomes" id="UP001163828"/>
    </source>
</evidence>
<comment type="caution">
    <text evidence="4">The sequence shown here is derived from an EMBL/GenBank/DDBJ whole genome shotgun (WGS) entry which is preliminary data.</text>
</comment>
<dbReference type="InterPro" id="IPR002227">
    <property type="entry name" value="Tyrosinase_Cu-bd"/>
</dbReference>
<evidence type="ECO:0000256" key="1">
    <source>
        <dbReference type="ARBA" id="ARBA00022723"/>
    </source>
</evidence>
<name>A0ABQ8Q376_9AGAR</name>
<sequence length="371" mass="41471">MPFLLLSNSYSSYLTMLAGIGFTLFVAAHVLLAASTCTDPSVRKEWRTLTKDERAEWIGAVKCLSELPHDSALTPSVHPDDIAPLNTSSSYYDDIVYMHMDLNHLIHFTGLFLPFHRWYVQVYEYALKEKCGFKGASPYWNWAEDAPNFFNSTFFQDFDPISGLGGWGNLLNDAQVPNGAFSDFKLSYPSYHTLRRNFTLQPYIGQDPTLFTEPYLYANTSFTQSEVDKMVSGFVGDYKGFQTYLEAFEGAHSSVHLIMGGDLGGTCPNTAPPDCTPGPTFSANEPLFWMHHAMVDKVWFDWQNANPANADIFYGGSVQMIDNGTIYNEYPNGGPPMLSLDSVIPADGMFQESTIEAVINTTTGLLCYIYD</sequence>
<evidence type="ECO:0000256" key="2">
    <source>
        <dbReference type="ARBA" id="ARBA00023008"/>
    </source>
</evidence>
<dbReference type="PROSITE" id="PS00497">
    <property type="entry name" value="TYROSINASE_1"/>
    <property type="match status" value="1"/>
</dbReference>
<protein>
    <submittedName>
        <fullName evidence="4">Di-copper centre-containing protein</fullName>
    </submittedName>
</protein>
<dbReference type="Gene3D" id="1.10.1280.10">
    <property type="entry name" value="Di-copper center containing domain from catechol oxidase"/>
    <property type="match status" value="1"/>
</dbReference>
<evidence type="ECO:0000313" key="4">
    <source>
        <dbReference type="EMBL" id="KAJ3993126.1"/>
    </source>
</evidence>
<keyword evidence="1" id="KW-0479">Metal-binding</keyword>
<organism evidence="4 5">
    <name type="scientific">Lentinula boryana</name>
    <dbReference type="NCBI Taxonomy" id="40481"/>
    <lineage>
        <taxon>Eukaryota</taxon>
        <taxon>Fungi</taxon>
        <taxon>Dikarya</taxon>
        <taxon>Basidiomycota</taxon>
        <taxon>Agaricomycotina</taxon>
        <taxon>Agaricomycetes</taxon>
        <taxon>Agaricomycetidae</taxon>
        <taxon>Agaricales</taxon>
        <taxon>Marasmiineae</taxon>
        <taxon>Omphalotaceae</taxon>
        <taxon>Lentinula</taxon>
    </lineage>
</organism>
<dbReference type="PANTHER" id="PTHR11474">
    <property type="entry name" value="TYROSINASE FAMILY MEMBER"/>
    <property type="match status" value="1"/>
</dbReference>
<reference evidence="4" key="1">
    <citation type="submission" date="2022-08" db="EMBL/GenBank/DDBJ databases">
        <authorList>
            <consortium name="DOE Joint Genome Institute"/>
            <person name="Min B."/>
            <person name="Riley R."/>
            <person name="Sierra-Patev S."/>
            <person name="Naranjo-Ortiz M."/>
            <person name="Looney B."/>
            <person name="Konkel Z."/>
            <person name="Slot J.C."/>
            <person name="Sakamoto Y."/>
            <person name="Steenwyk J.L."/>
            <person name="Rokas A."/>
            <person name="Carro J."/>
            <person name="Camarero S."/>
            <person name="Ferreira P."/>
            <person name="Molpeceres G."/>
            <person name="Ruiz-Duenas F.J."/>
            <person name="Serrano A."/>
            <person name="Henrissat B."/>
            <person name="Drula E."/>
            <person name="Hughes K.W."/>
            <person name="Mata J.L."/>
            <person name="Ishikawa N.K."/>
            <person name="Vargas-Isla R."/>
            <person name="Ushijima S."/>
            <person name="Smith C.A."/>
            <person name="Ahrendt S."/>
            <person name="Andreopoulos W."/>
            <person name="He G."/>
            <person name="Labutti K."/>
            <person name="Lipzen A."/>
            <person name="Ng V."/>
            <person name="Sandor L."/>
            <person name="Barry K."/>
            <person name="Martinez A.T."/>
            <person name="Xiao Y."/>
            <person name="Gibbons J.G."/>
            <person name="Terashima K."/>
            <person name="Hibbett D.S."/>
            <person name="Grigoriev I.V."/>
        </authorList>
    </citation>
    <scope>NUCLEOTIDE SEQUENCE</scope>
    <source>
        <strain evidence="4">TFB10827</strain>
    </source>
</reference>
<dbReference type="InterPro" id="IPR008922">
    <property type="entry name" value="Di-copper_centre_dom_sf"/>
</dbReference>
<evidence type="ECO:0000259" key="3">
    <source>
        <dbReference type="PROSITE" id="PS00497"/>
    </source>
</evidence>
<accession>A0ABQ8Q376</accession>
<feature type="domain" description="Tyrosinase copper-binding" evidence="3">
    <location>
        <begin position="107"/>
        <end position="124"/>
    </location>
</feature>
<gene>
    <name evidence="4" type="ORF">F5050DRAFT_1784060</name>
</gene>
<dbReference type="EMBL" id="MU790790">
    <property type="protein sequence ID" value="KAJ3993126.1"/>
    <property type="molecule type" value="Genomic_DNA"/>
</dbReference>
<proteinExistence type="predicted"/>
<dbReference type="SUPFAM" id="SSF48056">
    <property type="entry name" value="Di-copper centre-containing domain"/>
    <property type="match status" value="1"/>
</dbReference>
<dbReference type="PANTHER" id="PTHR11474:SF126">
    <property type="entry name" value="TYROSINASE-LIKE PROTEIN TYR-1-RELATED"/>
    <property type="match status" value="1"/>
</dbReference>